<sequence length="182" mass="20608">MKTSTPLAIVTSSSNKARVRRILSGSNKTAYNRNIKQEIASVEHFWESFPYDSVVPGEPVSVHSEIVLMANKAFGGADWKFWGSHETLMESSCQFKEHGKCSEEWELEVKSRMIVERNGKRVDGFAENKFQKIVPAGTDSRQWCKESSFRKADDEALFNALEKFGDVYPTVSQALEGHNLRN</sequence>
<reference evidence="1 2" key="1">
    <citation type="submission" date="2019-04" db="EMBL/GenBank/DDBJ databases">
        <title>Fungal friends and foes A comparative genomics study of 23 Aspergillus species from section Flavi.</title>
        <authorList>
            <consortium name="DOE Joint Genome Institute"/>
            <person name="Kjaerbolling I."/>
            <person name="Vesth T.C."/>
            <person name="Frisvad J.C."/>
            <person name="Nybo J.L."/>
            <person name="Theobald S."/>
            <person name="Kildgaard S."/>
            <person name="Petersen T.I."/>
            <person name="Kuo A."/>
            <person name="Sato A."/>
            <person name="Lyhne E.K."/>
            <person name="Kogle M.E."/>
            <person name="Wiebenga A."/>
            <person name="Kun R.S."/>
            <person name="Lubbers R.J."/>
            <person name="Makela M.R."/>
            <person name="Barry K."/>
            <person name="Chovatia M."/>
            <person name="Clum A."/>
            <person name="Daum C."/>
            <person name="Haridas S."/>
            <person name="He G."/>
            <person name="LaButti K."/>
            <person name="Lipzen A."/>
            <person name="Mondo S."/>
            <person name="Pangilinan J."/>
            <person name="Riley R."/>
            <person name="Salamov A."/>
            <person name="Simmons B.A."/>
            <person name="Magnuson J.K."/>
            <person name="Henrissat B."/>
            <person name="Mortensen U.H."/>
            <person name="Larsen T.O."/>
            <person name="De vries R.P."/>
            <person name="Grigoriev I.V."/>
            <person name="Machida M."/>
            <person name="Baker S.E."/>
            <person name="Andersen M.R."/>
        </authorList>
    </citation>
    <scope>NUCLEOTIDE SEQUENCE [LARGE SCALE GENOMIC DNA]</scope>
    <source>
        <strain evidence="1 2">CBS 117618</strain>
    </source>
</reference>
<dbReference type="EMBL" id="ML734953">
    <property type="protein sequence ID" value="KAB8208098.1"/>
    <property type="molecule type" value="Genomic_DNA"/>
</dbReference>
<evidence type="ECO:0000313" key="2">
    <source>
        <dbReference type="Proteomes" id="UP000326532"/>
    </source>
</evidence>
<name>A0A5N6DSF1_ASPPA</name>
<dbReference type="VEuPathDB" id="FungiDB:BDV34DRAFT_222919"/>
<protein>
    <submittedName>
        <fullName evidence="1">Uncharacterized protein</fullName>
    </submittedName>
</protein>
<dbReference type="AlphaFoldDB" id="A0A5N6DSF1"/>
<accession>A0A5N6DSF1</accession>
<evidence type="ECO:0000313" key="1">
    <source>
        <dbReference type="EMBL" id="KAB8208098.1"/>
    </source>
</evidence>
<organism evidence="1 2">
    <name type="scientific">Aspergillus parasiticus</name>
    <dbReference type="NCBI Taxonomy" id="5067"/>
    <lineage>
        <taxon>Eukaryota</taxon>
        <taxon>Fungi</taxon>
        <taxon>Dikarya</taxon>
        <taxon>Ascomycota</taxon>
        <taxon>Pezizomycotina</taxon>
        <taxon>Eurotiomycetes</taxon>
        <taxon>Eurotiomycetidae</taxon>
        <taxon>Eurotiales</taxon>
        <taxon>Aspergillaceae</taxon>
        <taxon>Aspergillus</taxon>
        <taxon>Aspergillus subgen. Circumdati</taxon>
    </lineage>
</organism>
<proteinExistence type="predicted"/>
<keyword evidence="2" id="KW-1185">Reference proteome</keyword>
<gene>
    <name evidence="1" type="ORF">BDV34DRAFT_222919</name>
</gene>
<dbReference type="Proteomes" id="UP000326532">
    <property type="component" value="Unassembled WGS sequence"/>
</dbReference>